<organism evidence="1">
    <name type="scientific">marine sediment metagenome</name>
    <dbReference type="NCBI Taxonomy" id="412755"/>
    <lineage>
        <taxon>unclassified sequences</taxon>
        <taxon>metagenomes</taxon>
        <taxon>ecological metagenomes</taxon>
    </lineage>
</organism>
<name>X1B2H8_9ZZZZ</name>
<comment type="caution">
    <text evidence="1">The sequence shown here is derived from an EMBL/GenBank/DDBJ whole genome shotgun (WGS) entry which is preliminary data.</text>
</comment>
<accession>X1B2H8</accession>
<protein>
    <submittedName>
        <fullName evidence="1">Uncharacterized protein</fullName>
    </submittedName>
</protein>
<evidence type="ECO:0000313" key="1">
    <source>
        <dbReference type="EMBL" id="GAG66216.1"/>
    </source>
</evidence>
<dbReference type="AlphaFoldDB" id="X1B2H8"/>
<gene>
    <name evidence="1" type="ORF">S01H4_17975</name>
</gene>
<sequence>MKCGAWKKWELVDGEQIPMRSCSNEVTVLLTIKGHWEDVPYYDECAEWMMAENMFGVPLVKEIKQENWKNKKKKE</sequence>
<dbReference type="EMBL" id="BART01007948">
    <property type="protein sequence ID" value="GAG66216.1"/>
    <property type="molecule type" value="Genomic_DNA"/>
</dbReference>
<reference evidence="1" key="1">
    <citation type="journal article" date="2014" name="Front. Microbiol.">
        <title>High frequency of phylogenetically diverse reductive dehalogenase-homologous genes in deep subseafloor sedimentary metagenomes.</title>
        <authorList>
            <person name="Kawai M."/>
            <person name="Futagami T."/>
            <person name="Toyoda A."/>
            <person name="Takaki Y."/>
            <person name="Nishi S."/>
            <person name="Hori S."/>
            <person name="Arai W."/>
            <person name="Tsubouchi T."/>
            <person name="Morono Y."/>
            <person name="Uchiyama I."/>
            <person name="Ito T."/>
            <person name="Fujiyama A."/>
            <person name="Inagaki F."/>
            <person name="Takami H."/>
        </authorList>
    </citation>
    <scope>NUCLEOTIDE SEQUENCE</scope>
    <source>
        <strain evidence="1">Expedition CK06-06</strain>
    </source>
</reference>
<proteinExistence type="predicted"/>